<feature type="region of interest" description="Disordered" evidence="1">
    <location>
        <begin position="497"/>
        <end position="536"/>
    </location>
</feature>
<dbReference type="InterPro" id="IPR051942">
    <property type="entry name" value="DENN_domain_containing_2"/>
</dbReference>
<evidence type="ECO:0000259" key="2">
    <source>
        <dbReference type="PROSITE" id="PS50211"/>
    </source>
</evidence>
<dbReference type="Gene3D" id="3.30.450.200">
    <property type="match status" value="1"/>
</dbReference>
<accession>A0A7S0ZC29</accession>
<dbReference type="PROSITE" id="PS50211">
    <property type="entry name" value="DENN"/>
    <property type="match status" value="1"/>
</dbReference>
<dbReference type="EMBL" id="HBFP01002077">
    <property type="protein sequence ID" value="CAD8817114.1"/>
    <property type="molecule type" value="Transcribed_RNA"/>
</dbReference>
<name>A0A7S0ZC29_9RHOD</name>
<organism evidence="3">
    <name type="scientific">Timspurckia oligopyrenoides</name>
    <dbReference type="NCBI Taxonomy" id="708627"/>
    <lineage>
        <taxon>Eukaryota</taxon>
        <taxon>Rhodophyta</taxon>
        <taxon>Bangiophyceae</taxon>
        <taxon>Porphyridiales</taxon>
        <taxon>Porphyridiaceae</taxon>
        <taxon>Timspurckia</taxon>
    </lineage>
</organism>
<feature type="region of interest" description="Disordered" evidence="1">
    <location>
        <begin position="432"/>
        <end position="457"/>
    </location>
</feature>
<protein>
    <recommendedName>
        <fullName evidence="2">UDENN domain-containing protein</fullName>
    </recommendedName>
</protein>
<evidence type="ECO:0000256" key="1">
    <source>
        <dbReference type="SAM" id="MobiDB-lite"/>
    </source>
</evidence>
<feature type="domain" description="UDENN" evidence="2">
    <location>
        <begin position="22"/>
        <end position="437"/>
    </location>
</feature>
<dbReference type="PANTHER" id="PTHR15288">
    <property type="entry name" value="DENN DOMAIN-CONTAINING PROTEIN 2"/>
    <property type="match status" value="1"/>
</dbReference>
<dbReference type="Pfam" id="PF02141">
    <property type="entry name" value="DENN"/>
    <property type="match status" value="1"/>
</dbReference>
<dbReference type="InterPro" id="IPR005113">
    <property type="entry name" value="uDENN_dom"/>
</dbReference>
<dbReference type="InterPro" id="IPR001194">
    <property type="entry name" value="cDENN_dom"/>
</dbReference>
<evidence type="ECO:0000313" key="3">
    <source>
        <dbReference type="EMBL" id="CAD8817114.1"/>
    </source>
</evidence>
<feature type="compositionally biased region" description="Low complexity" evidence="1">
    <location>
        <begin position="505"/>
        <end position="523"/>
    </location>
</feature>
<feature type="region of interest" description="Disordered" evidence="1">
    <location>
        <begin position="1"/>
        <end position="22"/>
    </location>
</feature>
<proteinExistence type="predicted"/>
<dbReference type="AlphaFoldDB" id="A0A7S0ZC29"/>
<dbReference type="Pfam" id="PF03456">
    <property type="entry name" value="uDENN"/>
    <property type="match status" value="1"/>
</dbReference>
<dbReference type="PANTHER" id="PTHR15288:SF0">
    <property type="entry name" value="UDENN DOMAIN-CONTAINING PROTEIN"/>
    <property type="match status" value="1"/>
</dbReference>
<dbReference type="SMART" id="SM00799">
    <property type="entry name" value="DENN"/>
    <property type="match status" value="1"/>
</dbReference>
<reference evidence="3" key="1">
    <citation type="submission" date="2021-01" db="EMBL/GenBank/DDBJ databases">
        <authorList>
            <person name="Corre E."/>
            <person name="Pelletier E."/>
            <person name="Niang G."/>
            <person name="Scheremetjew M."/>
            <person name="Finn R."/>
            <person name="Kale V."/>
            <person name="Holt S."/>
            <person name="Cochrane G."/>
            <person name="Meng A."/>
            <person name="Brown T."/>
            <person name="Cohen L."/>
        </authorList>
    </citation>
    <scope>NUCLEOTIDE SEQUENCE</scope>
    <source>
        <strain evidence="3">CCMP3278</strain>
    </source>
</reference>
<dbReference type="Gene3D" id="3.40.50.11500">
    <property type="match status" value="1"/>
</dbReference>
<gene>
    <name evidence="3" type="ORF">TOLI1172_LOCUS1502</name>
</gene>
<feature type="compositionally biased region" description="Low complexity" evidence="1">
    <location>
        <begin position="12"/>
        <end position="21"/>
    </location>
</feature>
<dbReference type="InterPro" id="IPR037516">
    <property type="entry name" value="Tripartite_DENN"/>
</dbReference>
<sequence length="536" mass="60211">MDATAMDEMNDSTNNSSSSSTVHSNPEWLKHVILVSQQYGVLLALTIQQSQLLRIDPSQLQPLAAFCFPYASSLITTQFTLEHQSFSFILTDEHRNFTYGYCKQFIHHNVPNTPFALCIIATCDSIEPPESLLHSIYTTTIAQSTSNSVSISPEAFASQYESALVSQWDSILCAHENDTVLRPCLMQSNCRVLSALNSTLKTFGSARFIQLITAILLEKRMIFYSHSLRQLVEGIRGLLSTLDPLMWQGIYIPVVPESLIDVLYAPMPFVTGIHASLKDRVDEMVCRETVMVDVDEGRVEIGKESMFVEMPVKLREKLEFQLGQYETTWMENERCDVDERNEQLSVLLNVFFRLFTSEYLSGYWVEAVDEKMSVVGGVGVKSGDPLARSELSVEEQFWVAFGETQIKEQWTLRASVQHNVNLKKMAYNERKLKKQKEEEEHSDGHVKPNSGGTVPSKSLRAIREHVFKLGGGNSTAESSRKASDDLEHLSSLNNSVSFLMSPQPSASHRSTAASSSSAATHRSLQFKKLFIHPQSK</sequence>
<dbReference type="InterPro" id="IPR043153">
    <property type="entry name" value="DENN_C"/>
</dbReference>
<feature type="compositionally biased region" description="Basic and acidic residues" evidence="1">
    <location>
        <begin position="432"/>
        <end position="446"/>
    </location>
</feature>